<dbReference type="InterPro" id="IPR013108">
    <property type="entry name" value="Amidohydro_3"/>
</dbReference>
<evidence type="ECO:0000256" key="1">
    <source>
        <dbReference type="SAM" id="MobiDB-lite"/>
    </source>
</evidence>
<reference evidence="4" key="1">
    <citation type="journal article" date="2013" name="Genome Announc.">
        <title>Draft genome sequence of the ascomycete Phaeoacremonium aleophilum strain UCR-PA7, a causal agent of the esca disease complex in grapevines.</title>
        <authorList>
            <person name="Blanco-Ulate B."/>
            <person name="Rolshausen P."/>
            <person name="Cantu D."/>
        </authorList>
    </citation>
    <scope>NUCLEOTIDE SEQUENCE [LARGE SCALE GENOMIC DNA]</scope>
    <source>
        <strain evidence="4">UCR-PA7</strain>
    </source>
</reference>
<dbReference type="AlphaFoldDB" id="R8BQP9"/>
<accession>R8BQP9</accession>
<gene>
    <name evidence="3" type="ORF">UCRPA7_2897</name>
</gene>
<dbReference type="Gene3D" id="2.30.40.10">
    <property type="entry name" value="Urease, subunit C, domain 1"/>
    <property type="match status" value="1"/>
</dbReference>
<dbReference type="KEGG" id="tmn:UCRPA7_2897"/>
<organism evidence="3 4">
    <name type="scientific">Phaeoacremonium minimum (strain UCR-PA7)</name>
    <name type="common">Esca disease fungus</name>
    <name type="synonym">Togninia minima</name>
    <dbReference type="NCBI Taxonomy" id="1286976"/>
    <lineage>
        <taxon>Eukaryota</taxon>
        <taxon>Fungi</taxon>
        <taxon>Dikarya</taxon>
        <taxon>Ascomycota</taxon>
        <taxon>Pezizomycotina</taxon>
        <taxon>Sordariomycetes</taxon>
        <taxon>Sordariomycetidae</taxon>
        <taxon>Togniniales</taxon>
        <taxon>Togniniaceae</taxon>
        <taxon>Phaeoacremonium</taxon>
    </lineage>
</organism>
<dbReference type="InterPro" id="IPR011059">
    <property type="entry name" value="Metal-dep_hydrolase_composite"/>
</dbReference>
<evidence type="ECO:0000259" key="2">
    <source>
        <dbReference type="Pfam" id="PF07969"/>
    </source>
</evidence>
<dbReference type="Gene3D" id="3.10.310.70">
    <property type="match status" value="1"/>
</dbReference>
<name>R8BQP9_PHAM7</name>
<dbReference type="InterPro" id="IPR032466">
    <property type="entry name" value="Metal_Hydrolase"/>
</dbReference>
<dbReference type="CDD" id="cd01300">
    <property type="entry name" value="YtcJ_like"/>
    <property type="match status" value="1"/>
</dbReference>
<proteinExistence type="predicted"/>
<dbReference type="GeneID" id="19323192"/>
<dbReference type="Proteomes" id="UP000014074">
    <property type="component" value="Unassembled WGS sequence"/>
</dbReference>
<dbReference type="SUPFAM" id="SSF51338">
    <property type="entry name" value="Composite domain of metallo-dependent hydrolases"/>
    <property type="match status" value="1"/>
</dbReference>
<dbReference type="eggNOG" id="ENOG502QWA6">
    <property type="taxonomic scope" value="Eukaryota"/>
</dbReference>
<dbReference type="InterPro" id="IPR033932">
    <property type="entry name" value="YtcJ-like"/>
</dbReference>
<feature type="region of interest" description="Disordered" evidence="1">
    <location>
        <begin position="171"/>
        <end position="193"/>
    </location>
</feature>
<dbReference type="GO" id="GO:0016810">
    <property type="term" value="F:hydrolase activity, acting on carbon-nitrogen (but not peptide) bonds"/>
    <property type="evidence" value="ECO:0007669"/>
    <property type="project" value="InterPro"/>
</dbReference>
<dbReference type="HOGENOM" id="CLU_009942_5_0_1"/>
<dbReference type="SUPFAM" id="SSF51556">
    <property type="entry name" value="Metallo-dependent hydrolases"/>
    <property type="match status" value="1"/>
</dbReference>
<feature type="domain" description="Amidohydrolase 3" evidence="2">
    <location>
        <begin position="66"/>
        <end position="552"/>
    </location>
</feature>
<keyword evidence="3" id="KW-0378">Hydrolase</keyword>
<dbReference type="PANTHER" id="PTHR22642:SF20">
    <property type="entry name" value="AMIDOHYDROLASE 3 DOMAIN-CONTAINING PROTEIN"/>
    <property type="match status" value="1"/>
</dbReference>
<dbReference type="OrthoDB" id="3501663at2759"/>
<keyword evidence="4" id="KW-1185">Reference proteome</keyword>
<dbReference type="Pfam" id="PF07969">
    <property type="entry name" value="Amidohydro_3"/>
    <property type="match status" value="1"/>
</dbReference>
<evidence type="ECO:0000313" key="3">
    <source>
        <dbReference type="EMBL" id="EOO01610.1"/>
    </source>
</evidence>
<dbReference type="RefSeq" id="XP_007913667.1">
    <property type="nucleotide sequence ID" value="XM_007915476.1"/>
</dbReference>
<evidence type="ECO:0000313" key="4">
    <source>
        <dbReference type="Proteomes" id="UP000014074"/>
    </source>
</evidence>
<sequence length="559" mass="61462">MTMTSASHFVFRNGKFFQASKPTDGSKPEATFAEALVIKDGVITFVGDAGAKEVTAALDGGAKQRDVQGRLVVPGFFDGHVHLAILGQSLNKLSLKHCNNLEDIRKAIREYARTNPDQKRIFCREWMHSMTPEGACATMLDDLDPKGRPILITTKDLHSTWANSAALAELKLDDEPDPPGGNIERDPETGKPSGVIAEAANMKFIRPYMASIQTMDDRVKAIKAAITEYNSAGYTGLIDMAMDPDGWDALQEYRKREKAAGRTIPMRMAIYWLILPKDTDAEHIAQVEEAAELAKEFSQETDPECRVVGIKLVCDGIIDSCTASLKEPYSHNLGTTEPVWTPEMLGPVVECATKHRLQLALHAIGDRTVGNAIDALEKYADPALRPRIEHLEITTEEDARRLGKLGITASIHPVHADPAIIRAWPKLIGEHRCGRAFAYREFADGGAPLAIGSDSPSAPHQLIHNLYVATNRRSAREPELQTVINGHFALTLCETVSGMTEGAARSCFSEDQVGTLEVGKRADLVVMDMEWDPKMVLQSRVVETWFDGTQVYAASQQHI</sequence>
<dbReference type="Gene3D" id="3.20.20.140">
    <property type="entry name" value="Metal-dependent hydrolases"/>
    <property type="match status" value="1"/>
</dbReference>
<dbReference type="PANTHER" id="PTHR22642">
    <property type="entry name" value="IMIDAZOLONEPROPIONASE"/>
    <property type="match status" value="1"/>
</dbReference>
<dbReference type="EMBL" id="KB932987">
    <property type="protein sequence ID" value="EOO01610.1"/>
    <property type="molecule type" value="Genomic_DNA"/>
</dbReference>
<protein>
    <submittedName>
        <fullName evidence="3">Putative amidohydrolase family protein</fullName>
    </submittedName>
</protein>